<dbReference type="RefSeq" id="WP_187034264.1">
    <property type="nucleotide sequence ID" value="NZ_CP060286.1"/>
</dbReference>
<sequence>MIQKKSKQAEEYYEAKKNGNYSLARQILADNQSTKNDKFQSFSLNATSNRLSIYQCPQEKNIWCGYAAIQSLLNYEGYNLSQKTIANEVYSADSSCPWYLSNGNSYDQFPVPNYLSEKTNFTYGPFPYGAAGSVSTTVSEIKSKVVSTIDYGHGVLACGTSTPTNKLNPAYPDAKITHWGCN</sequence>
<dbReference type="Proteomes" id="UP000515909">
    <property type="component" value="Chromosome"/>
</dbReference>
<gene>
    <name evidence="2" type="ORF">HCR03_11235</name>
</gene>
<proteinExistence type="predicted"/>
<evidence type="ECO:0000259" key="1">
    <source>
        <dbReference type="Pfam" id="PF13529"/>
    </source>
</evidence>
<reference evidence="2 3" key="1">
    <citation type="submission" date="2020-08" db="EMBL/GenBank/DDBJ databases">
        <title>The isolate Caproiciproducens sp. 7D4C2 produces n-caproate at mildly acidic conditions from hexoses: genome and rBOX comparison with related strains and chain-elongating bacteria.</title>
        <authorList>
            <person name="Esquivel-Elizondo S."/>
            <person name="Bagci C."/>
            <person name="Temovska M."/>
            <person name="Jeon B.S."/>
            <person name="Bessarab I."/>
            <person name="Williams R.B.H."/>
            <person name="Huson D.H."/>
            <person name="Angenent L.T."/>
        </authorList>
    </citation>
    <scope>NUCLEOTIDE SEQUENCE [LARGE SCALE GENOMIC DNA]</scope>
    <source>
        <strain evidence="2 3">7D4C2</strain>
    </source>
</reference>
<feature type="domain" description="Peptidase C39-like" evidence="1">
    <location>
        <begin position="54"/>
        <end position="172"/>
    </location>
</feature>
<dbReference type="Pfam" id="PF13529">
    <property type="entry name" value="Peptidase_C39_2"/>
    <property type="match status" value="1"/>
</dbReference>
<organism evidence="2 3">
    <name type="scientific">Caproicibacter fermentans</name>
    <dbReference type="NCBI Taxonomy" id="2576756"/>
    <lineage>
        <taxon>Bacteria</taxon>
        <taxon>Bacillati</taxon>
        <taxon>Bacillota</taxon>
        <taxon>Clostridia</taxon>
        <taxon>Eubacteriales</taxon>
        <taxon>Acutalibacteraceae</taxon>
        <taxon>Caproicibacter</taxon>
    </lineage>
</organism>
<dbReference type="AlphaFoldDB" id="A0A7G8T6U0"/>
<protein>
    <submittedName>
        <fullName evidence="2">C39 family peptidase</fullName>
    </submittedName>
</protein>
<dbReference type="EMBL" id="CP060286">
    <property type="protein sequence ID" value="QNK39331.1"/>
    <property type="molecule type" value="Genomic_DNA"/>
</dbReference>
<name>A0A7G8T6U0_9FIRM</name>
<dbReference type="KEGG" id="cfem:HCR03_11235"/>
<accession>A0A7G8T6U0</accession>
<dbReference type="InterPro" id="IPR039564">
    <property type="entry name" value="Peptidase_C39-like"/>
</dbReference>
<evidence type="ECO:0000313" key="2">
    <source>
        <dbReference type="EMBL" id="QNK39331.1"/>
    </source>
</evidence>
<evidence type="ECO:0000313" key="3">
    <source>
        <dbReference type="Proteomes" id="UP000515909"/>
    </source>
</evidence>